<comment type="subunit">
    <text evidence="12">Homodimer which binds Holliday junction (HJ) DNA. The HJ becomes 2-fold symmetrical on binding to RuvC with unstacked arms; it has a different conformation from HJ DNA in complex with RuvA. In the full resolvosome a probable DNA-RuvA(4)-RuvB(12)-RuvC(2) complex forms which resolves the HJ.</text>
</comment>
<sequence length="171" mass="18409">MIILGIDPGAARTGYAVVEAVGDTVLVRETGTLATSAKTPFHMRLKSIYQGLSRVVAKHGPDEIAVEDVFVKRNVRVALKLGHVRGVALLVAAVHDVPVGEYSPGEIKQAVVGTGNASKEQVKFMVTALLRLSVTPPEDEADALAVALCHVHRRKLNEDTPLDILHKRYSC</sequence>
<comment type="caution">
    <text evidence="14">The sequence shown here is derived from an EMBL/GenBank/DDBJ whole genome shotgun (WGS) entry which is preliminary data.</text>
</comment>
<evidence type="ECO:0000256" key="4">
    <source>
        <dbReference type="ARBA" id="ARBA00022723"/>
    </source>
</evidence>
<dbReference type="NCBIfam" id="NF000711">
    <property type="entry name" value="PRK00039.2-1"/>
    <property type="match status" value="1"/>
</dbReference>
<keyword evidence="15" id="KW-1185">Reference proteome</keyword>
<evidence type="ECO:0000256" key="8">
    <source>
        <dbReference type="ARBA" id="ARBA00022842"/>
    </source>
</evidence>
<keyword evidence="6 12" id="KW-0227">DNA damage</keyword>
<gene>
    <name evidence="12 14" type="primary">ruvC</name>
    <name evidence="14" type="ORF">ACFL2Z_05130</name>
</gene>
<organism evidence="14 15">
    <name type="scientific">Eiseniibacteriota bacterium</name>
    <dbReference type="NCBI Taxonomy" id="2212470"/>
    <lineage>
        <taxon>Bacteria</taxon>
        <taxon>Candidatus Eiseniibacteriota</taxon>
    </lineage>
</organism>
<evidence type="ECO:0000256" key="2">
    <source>
        <dbReference type="ARBA" id="ARBA00022490"/>
    </source>
</evidence>
<evidence type="ECO:0000256" key="10">
    <source>
        <dbReference type="ARBA" id="ARBA00023172"/>
    </source>
</evidence>
<evidence type="ECO:0000313" key="14">
    <source>
        <dbReference type="EMBL" id="MFC1800268.1"/>
    </source>
</evidence>
<comment type="catalytic activity">
    <reaction evidence="12">
        <text>Endonucleolytic cleavage at a junction such as a reciprocal single-stranded crossover between two homologous DNA duplexes (Holliday junction).</text>
        <dbReference type="EC" id="3.1.21.10"/>
    </reaction>
</comment>
<accession>A0ABV6YQD1</accession>
<protein>
    <recommendedName>
        <fullName evidence="12 13">Crossover junction endodeoxyribonuclease RuvC</fullName>
        <ecNumber evidence="12 13">3.1.21.10</ecNumber>
    </recommendedName>
    <alternativeName>
        <fullName evidence="12">Holliday junction nuclease RuvC</fullName>
    </alternativeName>
    <alternativeName>
        <fullName evidence="12">Holliday junction resolvase RuvC</fullName>
    </alternativeName>
</protein>
<feature type="binding site" evidence="12">
    <location>
        <position position="139"/>
    </location>
    <ligand>
        <name>Mg(2+)</name>
        <dbReference type="ChEBI" id="CHEBI:18420"/>
        <label>1</label>
    </ligand>
</feature>
<feature type="binding site" evidence="12">
    <location>
        <position position="7"/>
    </location>
    <ligand>
        <name>Mg(2+)</name>
        <dbReference type="ChEBI" id="CHEBI:18420"/>
        <label>1</label>
    </ligand>
</feature>
<comment type="subcellular location">
    <subcellularLocation>
        <location evidence="12">Cytoplasm</location>
    </subcellularLocation>
</comment>
<keyword evidence="3 12" id="KW-0540">Nuclease</keyword>
<name>A0ABV6YQD1_UNCEI</name>
<comment type="cofactor">
    <cofactor evidence="12">
        <name>Mg(2+)</name>
        <dbReference type="ChEBI" id="CHEBI:18420"/>
    </cofactor>
    <text evidence="12">Binds 2 Mg(2+) ion per subunit.</text>
</comment>
<dbReference type="NCBIfam" id="TIGR00228">
    <property type="entry name" value="ruvC"/>
    <property type="match status" value="1"/>
</dbReference>
<proteinExistence type="inferred from homology"/>
<keyword evidence="7 12" id="KW-0378">Hydrolase</keyword>
<keyword evidence="5 12" id="KW-0255">Endonuclease</keyword>
<keyword evidence="10 12" id="KW-0233">DNA recombination</keyword>
<feature type="binding site" evidence="12">
    <location>
        <position position="67"/>
    </location>
    <ligand>
        <name>Mg(2+)</name>
        <dbReference type="ChEBI" id="CHEBI:18420"/>
        <label>2</label>
    </ligand>
</feature>
<dbReference type="InterPro" id="IPR012337">
    <property type="entry name" value="RNaseH-like_sf"/>
</dbReference>
<feature type="active site" evidence="12">
    <location>
        <position position="139"/>
    </location>
</feature>
<dbReference type="SUPFAM" id="SSF53098">
    <property type="entry name" value="Ribonuclease H-like"/>
    <property type="match status" value="1"/>
</dbReference>
<evidence type="ECO:0000313" key="15">
    <source>
        <dbReference type="Proteomes" id="UP001594288"/>
    </source>
</evidence>
<dbReference type="EC" id="3.1.21.10" evidence="12 13"/>
<keyword evidence="4 12" id="KW-0479">Metal-binding</keyword>
<evidence type="ECO:0000256" key="7">
    <source>
        <dbReference type="ARBA" id="ARBA00022801"/>
    </source>
</evidence>
<evidence type="ECO:0000256" key="12">
    <source>
        <dbReference type="HAMAP-Rule" id="MF_00034"/>
    </source>
</evidence>
<keyword evidence="11 12" id="KW-0234">DNA repair</keyword>
<dbReference type="Pfam" id="PF02075">
    <property type="entry name" value="RuvC"/>
    <property type="match status" value="1"/>
</dbReference>
<dbReference type="Gene3D" id="3.30.420.10">
    <property type="entry name" value="Ribonuclease H-like superfamily/Ribonuclease H"/>
    <property type="match status" value="1"/>
</dbReference>
<comment type="similarity">
    <text evidence="1 12">Belongs to the RuvC family.</text>
</comment>
<dbReference type="InterPro" id="IPR020563">
    <property type="entry name" value="X-over_junc_endoDNase_Mg_BS"/>
</dbReference>
<dbReference type="EMBL" id="JBHPEI010000103">
    <property type="protein sequence ID" value="MFC1800268.1"/>
    <property type="molecule type" value="Genomic_DNA"/>
</dbReference>
<dbReference type="PRINTS" id="PR00696">
    <property type="entry name" value="RSOLVASERUVC"/>
</dbReference>
<dbReference type="Proteomes" id="UP001594288">
    <property type="component" value="Unassembled WGS sequence"/>
</dbReference>
<reference evidence="14 15" key="1">
    <citation type="submission" date="2024-09" db="EMBL/GenBank/DDBJ databases">
        <authorList>
            <person name="D'Angelo T."/>
        </authorList>
    </citation>
    <scope>NUCLEOTIDE SEQUENCE [LARGE SCALE GENOMIC DNA]</scope>
    <source>
        <strain evidence="14">SAG AM-311-F02</strain>
    </source>
</reference>
<evidence type="ECO:0000256" key="13">
    <source>
        <dbReference type="NCBIfam" id="TIGR00228"/>
    </source>
</evidence>
<feature type="active site" evidence="12">
    <location>
        <position position="67"/>
    </location>
</feature>
<evidence type="ECO:0000256" key="1">
    <source>
        <dbReference type="ARBA" id="ARBA00009518"/>
    </source>
</evidence>
<dbReference type="InterPro" id="IPR036397">
    <property type="entry name" value="RNaseH_sf"/>
</dbReference>
<dbReference type="CDD" id="cd16962">
    <property type="entry name" value="RuvC"/>
    <property type="match status" value="1"/>
</dbReference>
<dbReference type="HAMAP" id="MF_00034">
    <property type="entry name" value="RuvC"/>
    <property type="match status" value="1"/>
</dbReference>
<evidence type="ECO:0000256" key="3">
    <source>
        <dbReference type="ARBA" id="ARBA00022722"/>
    </source>
</evidence>
<dbReference type="PANTHER" id="PTHR30194">
    <property type="entry name" value="CROSSOVER JUNCTION ENDODEOXYRIBONUCLEASE RUVC"/>
    <property type="match status" value="1"/>
</dbReference>
<dbReference type="InterPro" id="IPR002176">
    <property type="entry name" value="X-over_junc_endoDNase_RuvC"/>
</dbReference>
<dbReference type="PROSITE" id="PS01321">
    <property type="entry name" value="RUVC"/>
    <property type="match status" value="1"/>
</dbReference>
<evidence type="ECO:0000256" key="9">
    <source>
        <dbReference type="ARBA" id="ARBA00023125"/>
    </source>
</evidence>
<comment type="function">
    <text evidence="12">The RuvA-RuvB-RuvC complex processes Holliday junction (HJ) DNA during genetic recombination and DNA repair. Endonuclease that resolves HJ intermediates. Cleaves cruciform DNA by making single-stranded nicks across the HJ at symmetrical positions within the homologous arms, yielding a 5'-phosphate and a 3'-hydroxyl group; requires a central core of homology in the junction. The consensus cleavage sequence is 5'-(A/T)TT(C/G)-3'. Cleavage occurs on the 3'-side of the TT dinucleotide at the point of strand exchange. HJ branch migration catalyzed by RuvA-RuvB allows RuvC to scan DNA until it finds its consensus sequence, where it cleaves and resolves the cruciform DNA.</text>
</comment>
<evidence type="ECO:0000256" key="6">
    <source>
        <dbReference type="ARBA" id="ARBA00022763"/>
    </source>
</evidence>
<keyword evidence="9 12" id="KW-0238">DNA-binding</keyword>
<evidence type="ECO:0000256" key="5">
    <source>
        <dbReference type="ARBA" id="ARBA00022759"/>
    </source>
</evidence>
<evidence type="ECO:0000256" key="11">
    <source>
        <dbReference type="ARBA" id="ARBA00023204"/>
    </source>
</evidence>
<keyword evidence="2 12" id="KW-0963">Cytoplasm</keyword>
<dbReference type="PANTHER" id="PTHR30194:SF3">
    <property type="entry name" value="CROSSOVER JUNCTION ENDODEOXYRIBONUCLEASE RUVC"/>
    <property type="match status" value="1"/>
</dbReference>
<feature type="active site" evidence="12">
    <location>
        <position position="7"/>
    </location>
</feature>
<keyword evidence="8 12" id="KW-0460">Magnesium</keyword>